<dbReference type="GeneID" id="17292450"/>
<accession>L1IIV5</accession>
<dbReference type="Proteomes" id="UP000011087">
    <property type="component" value="Unassembled WGS sequence"/>
</dbReference>
<dbReference type="AlphaFoldDB" id="L1IIV5"/>
<dbReference type="KEGG" id="gtt:GUITHDRAFT_118129"/>
<feature type="coiled-coil region" evidence="1">
    <location>
        <begin position="258"/>
        <end position="285"/>
    </location>
</feature>
<dbReference type="HOGENOM" id="CLU_755327_0_0_1"/>
<gene>
    <name evidence="3" type="ORF">GUITHDRAFT_118129</name>
</gene>
<evidence type="ECO:0000313" key="4">
    <source>
        <dbReference type="EnsemblProtists" id="EKX35745"/>
    </source>
</evidence>
<dbReference type="EMBL" id="JH993085">
    <property type="protein sequence ID" value="EKX35745.1"/>
    <property type="molecule type" value="Genomic_DNA"/>
</dbReference>
<feature type="compositionally biased region" description="Basic and acidic residues" evidence="2">
    <location>
        <begin position="63"/>
        <end position="74"/>
    </location>
</feature>
<reference evidence="5" key="2">
    <citation type="submission" date="2012-11" db="EMBL/GenBank/DDBJ databases">
        <authorList>
            <person name="Kuo A."/>
            <person name="Curtis B.A."/>
            <person name="Tanifuji G."/>
            <person name="Burki F."/>
            <person name="Gruber A."/>
            <person name="Irimia M."/>
            <person name="Maruyama S."/>
            <person name="Arias M.C."/>
            <person name="Ball S.G."/>
            <person name="Gile G.H."/>
            <person name="Hirakawa Y."/>
            <person name="Hopkins J.F."/>
            <person name="Rensing S.A."/>
            <person name="Schmutz J."/>
            <person name="Symeonidi A."/>
            <person name="Elias M."/>
            <person name="Eveleigh R.J."/>
            <person name="Herman E.K."/>
            <person name="Klute M.J."/>
            <person name="Nakayama T."/>
            <person name="Obornik M."/>
            <person name="Reyes-Prieto A."/>
            <person name="Armbrust E.V."/>
            <person name="Aves S.J."/>
            <person name="Beiko R.G."/>
            <person name="Coutinho P."/>
            <person name="Dacks J.B."/>
            <person name="Durnford D.G."/>
            <person name="Fast N.M."/>
            <person name="Green B.R."/>
            <person name="Grisdale C."/>
            <person name="Hempe F."/>
            <person name="Henrissat B."/>
            <person name="Hoppner M.P."/>
            <person name="Ishida K.-I."/>
            <person name="Kim E."/>
            <person name="Koreny L."/>
            <person name="Kroth P.G."/>
            <person name="Liu Y."/>
            <person name="Malik S.-B."/>
            <person name="Maier U.G."/>
            <person name="McRose D."/>
            <person name="Mock T."/>
            <person name="Neilson J.A."/>
            <person name="Onodera N.T."/>
            <person name="Poole A.M."/>
            <person name="Pritham E.J."/>
            <person name="Richards T.A."/>
            <person name="Rocap G."/>
            <person name="Roy S.W."/>
            <person name="Sarai C."/>
            <person name="Schaack S."/>
            <person name="Shirato S."/>
            <person name="Slamovits C.H."/>
            <person name="Spencer D.F."/>
            <person name="Suzuki S."/>
            <person name="Worden A.Z."/>
            <person name="Zauner S."/>
            <person name="Barry K."/>
            <person name="Bell C."/>
            <person name="Bharti A.K."/>
            <person name="Crow J.A."/>
            <person name="Grimwood J."/>
            <person name="Kramer R."/>
            <person name="Lindquist E."/>
            <person name="Lucas S."/>
            <person name="Salamov A."/>
            <person name="McFadden G.I."/>
            <person name="Lane C.E."/>
            <person name="Keeling P.J."/>
            <person name="Gray M.W."/>
            <person name="Grigoriev I.V."/>
            <person name="Archibald J.M."/>
        </authorList>
    </citation>
    <scope>NUCLEOTIDE SEQUENCE</scope>
    <source>
        <strain evidence="5">CCMP2712</strain>
    </source>
</reference>
<protein>
    <submittedName>
        <fullName evidence="3 4">Uncharacterized protein</fullName>
    </submittedName>
</protein>
<feature type="region of interest" description="Disordered" evidence="2">
    <location>
        <begin position="57"/>
        <end position="132"/>
    </location>
</feature>
<reference evidence="4" key="3">
    <citation type="submission" date="2015-06" db="UniProtKB">
        <authorList>
            <consortium name="EnsemblProtists"/>
        </authorList>
    </citation>
    <scope>IDENTIFICATION</scope>
</reference>
<feature type="compositionally biased region" description="Polar residues" evidence="2">
    <location>
        <begin position="1"/>
        <end position="11"/>
    </location>
</feature>
<sequence length="367" mass="40118">MAVCESSSVASYASHDRPPPMNPEVGIYPEHADVLDEGNIPNIDSLVRDLKVVEAVQIPTQRRPSDVDQSDDRGNNGPIRGNNFRGSDGAPDPEQARAARAEEERERLEREIRLAEDPQQTSRPDPRLEEEEEFVKQRIEEVEERIRVILANPLGQDGLGRKKVWRVRPSSQVWTQVVGEKSVSEVVKQSANVVASGAISAVRGTAETVASGATTVASWSYKPTLWTAAEIASGTASMVATGAYRIASTVATGVYHGANVLVETVDEHKDELGRLQSELSELSDRLGAIDAKRTNATLKIVSPCEGSTWYSNHACNIIWEHTGCIQARGLSNTNSFTYLVSPQLERGSYCLRIDGPCDSRADVVDRQ</sequence>
<reference evidence="3 5" key="1">
    <citation type="journal article" date="2012" name="Nature">
        <title>Algal genomes reveal evolutionary mosaicism and the fate of nucleomorphs.</title>
        <authorList>
            <consortium name="DOE Joint Genome Institute"/>
            <person name="Curtis B.A."/>
            <person name="Tanifuji G."/>
            <person name="Burki F."/>
            <person name="Gruber A."/>
            <person name="Irimia M."/>
            <person name="Maruyama S."/>
            <person name="Arias M.C."/>
            <person name="Ball S.G."/>
            <person name="Gile G.H."/>
            <person name="Hirakawa Y."/>
            <person name="Hopkins J.F."/>
            <person name="Kuo A."/>
            <person name="Rensing S.A."/>
            <person name="Schmutz J."/>
            <person name="Symeonidi A."/>
            <person name="Elias M."/>
            <person name="Eveleigh R.J."/>
            <person name="Herman E.K."/>
            <person name="Klute M.J."/>
            <person name="Nakayama T."/>
            <person name="Obornik M."/>
            <person name="Reyes-Prieto A."/>
            <person name="Armbrust E.V."/>
            <person name="Aves S.J."/>
            <person name="Beiko R.G."/>
            <person name="Coutinho P."/>
            <person name="Dacks J.B."/>
            <person name="Durnford D.G."/>
            <person name="Fast N.M."/>
            <person name="Green B.R."/>
            <person name="Grisdale C.J."/>
            <person name="Hempel F."/>
            <person name="Henrissat B."/>
            <person name="Hoppner M.P."/>
            <person name="Ishida K."/>
            <person name="Kim E."/>
            <person name="Koreny L."/>
            <person name="Kroth P.G."/>
            <person name="Liu Y."/>
            <person name="Malik S.B."/>
            <person name="Maier U.G."/>
            <person name="McRose D."/>
            <person name="Mock T."/>
            <person name="Neilson J.A."/>
            <person name="Onodera N.T."/>
            <person name="Poole A.M."/>
            <person name="Pritham E.J."/>
            <person name="Richards T.A."/>
            <person name="Rocap G."/>
            <person name="Roy S.W."/>
            <person name="Sarai C."/>
            <person name="Schaack S."/>
            <person name="Shirato S."/>
            <person name="Slamovits C.H."/>
            <person name="Spencer D.F."/>
            <person name="Suzuki S."/>
            <person name="Worden A.Z."/>
            <person name="Zauner S."/>
            <person name="Barry K."/>
            <person name="Bell C."/>
            <person name="Bharti A.K."/>
            <person name="Crow J.A."/>
            <person name="Grimwood J."/>
            <person name="Kramer R."/>
            <person name="Lindquist E."/>
            <person name="Lucas S."/>
            <person name="Salamov A."/>
            <person name="McFadden G.I."/>
            <person name="Lane C.E."/>
            <person name="Keeling P.J."/>
            <person name="Gray M.W."/>
            <person name="Grigoriev I.V."/>
            <person name="Archibald J.M."/>
        </authorList>
    </citation>
    <scope>NUCLEOTIDE SEQUENCE</scope>
    <source>
        <strain evidence="3 5">CCMP2712</strain>
    </source>
</reference>
<feature type="region of interest" description="Disordered" evidence="2">
    <location>
        <begin position="1"/>
        <end position="27"/>
    </location>
</feature>
<dbReference type="EnsemblProtists" id="EKX35745">
    <property type="protein sequence ID" value="EKX35745"/>
    <property type="gene ID" value="GUITHDRAFT_118129"/>
</dbReference>
<dbReference type="RefSeq" id="XP_005822725.1">
    <property type="nucleotide sequence ID" value="XM_005822668.1"/>
</dbReference>
<evidence type="ECO:0000313" key="3">
    <source>
        <dbReference type="EMBL" id="EKX35745.1"/>
    </source>
</evidence>
<organism evidence="3">
    <name type="scientific">Guillardia theta (strain CCMP2712)</name>
    <name type="common">Cryptophyte</name>
    <dbReference type="NCBI Taxonomy" id="905079"/>
    <lineage>
        <taxon>Eukaryota</taxon>
        <taxon>Cryptophyceae</taxon>
        <taxon>Pyrenomonadales</taxon>
        <taxon>Geminigeraceae</taxon>
        <taxon>Guillardia</taxon>
    </lineage>
</organism>
<keyword evidence="5" id="KW-1185">Reference proteome</keyword>
<feature type="compositionally biased region" description="Basic and acidic residues" evidence="2">
    <location>
        <begin position="94"/>
        <end position="116"/>
    </location>
</feature>
<proteinExistence type="predicted"/>
<evidence type="ECO:0000313" key="5">
    <source>
        <dbReference type="Proteomes" id="UP000011087"/>
    </source>
</evidence>
<evidence type="ECO:0000256" key="1">
    <source>
        <dbReference type="SAM" id="Coils"/>
    </source>
</evidence>
<keyword evidence="1" id="KW-0175">Coiled coil</keyword>
<dbReference type="PaxDb" id="55529-EKX35745"/>
<evidence type="ECO:0000256" key="2">
    <source>
        <dbReference type="SAM" id="MobiDB-lite"/>
    </source>
</evidence>
<name>L1IIV5_GUITC</name>